<dbReference type="EMBL" id="FNXE01000014">
    <property type="protein sequence ID" value="SEH76220.1"/>
    <property type="molecule type" value="Genomic_DNA"/>
</dbReference>
<sequence length="71" mass="8782">MDTTNVIFSIIDRFQCFYEWFLRIVGRVVDLFERFKEFILNLVEYVIDTFDDEEDAQNFLKNYLENEHNFI</sequence>
<dbReference type="RefSeq" id="WP_091097638.1">
    <property type="nucleotide sequence ID" value="NZ_FNXE01000014.1"/>
</dbReference>
<dbReference type="Proteomes" id="UP000199634">
    <property type="component" value="Unassembled WGS sequence"/>
</dbReference>
<dbReference type="OrthoDB" id="1365806at2"/>
<keyword evidence="2" id="KW-1185">Reference proteome</keyword>
<reference evidence="2" key="1">
    <citation type="submission" date="2016-10" db="EMBL/GenBank/DDBJ databases">
        <authorList>
            <person name="Varghese N."/>
            <person name="Submissions S."/>
        </authorList>
    </citation>
    <scope>NUCLEOTIDE SEQUENCE [LARGE SCALE GENOMIC DNA]</scope>
    <source>
        <strain evidence="2">CGMCC 1.10825</strain>
    </source>
</reference>
<evidence type="ECO:0000313" key="1">
    <source>
        <dbReference type="EMBL" id="SEH76220.1"/>
    </source>
</evidence>
<organism evidence="1 2">
    <name type="scientific">Paenimyroides marinum</name>
    <dbReference type="NCBI Taxonomy" id="1159016"/>
    <lineage>
        <taxon>Bacteria</taxon>
        <taxon>Pseudomonadati</taxon>
        <taxon>Bacteroidota</taxon>
        <taxon>Flavobacteriia</taxon>
        <taxon>Flavobacteriales</taxon>
        <taxon>Flavobacteriaceae</taxon>
        <taxon>Paenimyroides</taxon>
    </lineage>
</organism>
<dbReference type="AlphaFoldDB" id="A0A1H6KWU2"/>
<proteinExistence type="predicted"/>
<accession>A0A1H6KWU2</accession>
<gene>
    <name evidence="1" type="ORF">SAMN02927937_01281</name>
</gene>
<dbReference type="STRING" id="1159016.SAMN02927937_01281"/>
<name>A0A1H6KWU2_9FLAO</name>
<evidence type="ECO:0000313" key="2">
    <source>
        <dbReference type="Proteomes" id="UP000199634"/>
    </source>
</evidence>
<protein>
    <submittedName>
        <fullName evidence="1">Uncharacterized protein</fullName>
    </submittedName>
</protein>